<dbReference type="AlphaFoldDB" id="A0A139AXY6"/>
<name>A0A139AXY6_GONPJ</name>
<feature type="active site" description="Proton donor/acceptor" evidence="11">
    <location>
        <position position="484"/>
    </location>
</feature>
<feature type="signal peptide" evidence="13">
    <location>
        <begin position="1"/>
        <end position="25"/>
    </location>
</feature>
<dbReference type="CDD" id="cd03860">
    <property type="entry name" value="M14_CP_A-B_like"/>
    <property type="match status" value="1"/>
</dbReference>
<dbReference type="GO" id="GO:0005615">
    <property type="term" value="C:extracellular space"/>
    <property type="evidence" value="ECO:0007669"/>
    <property type="project" value="TreeGrafter"/>
</dbReference>
<evidence type="ECO:0000256" key="13">
    <source>
        <dbReference type="SAM" id="SignalP"/>
    </source>
</evidence>
<feature type="compositionally biased region" description="Basic and acidic residues" evidence="12">
    <location>
        <begin position="28"/>
        <end position="37"/>
    </location>
</feature>
<dbReference type="InterPro" id="IPR000834">
    <property type="entry name" value="Peptidase_M14"/>
</dbReference>
<keyword evidence="8" id="KW-0862">Zinc</keyword>
<keyword evidence="9" id="KW-0482">Metalloprotease</keyword>
<dbReference type="SUPFAM" id="SSF54897">
    <property type="entry name" value="Protease propeptides/inhibitors"/>
    <property type="match status" value="1"/>
</dbReference>
<keyword evidence="4" id="KW-0645">Protease</keyword>
<evidence type="ECO:0000313" key="16">
    <source>
        <dbReference type="Proteomes" id="UP000070544"/>
    </source>
</evidence>
<evidence type="ECO:0000256" key="2">
    <source>
        <dbReference type="ARBA" id="ARBA00005988"/>
    </source>
</evidence>
<dbReference type="GO" id="GO:0004181">
    <property type="term" value="F:metallocarboxypeptidase activity"/>
    <property type="evidence" value="ECO:0007669"/>
    <property type="project" value="InterPro"/>
</dbReference>
<keyword evidence="7" id="KW-0378">Hydrolase</keyword>
<evidence type="ECO:0000256" key="8">
    <source>
        <dbReference type="ARBA" id="ARBA00022833"/>
    </source>
</evidence>
<dbReference type="Gene3D" id="3.30.70.340">
    <property type="entry name" value="Metallocarboxypeptidase-like"/>
    <property type="match status" value="1"/>
</dbReference>
<proteinExistence type="inferred from homology"/>
<dbReference type="PANTHER" id="PTHR11705">
    <property type="entry name" value="PROTEASE FAMILY M14 CARBOXYPEPTIDASE A,B"/>
    <property type="match status" value="1"/>
</dbReference>
<evidence type="ECO:0000256" key="4">
    <source>
        <dbReference type="ARBA" id="ARBA00022670"/>
    </source>
</evidence>
<dbReference type="EMBL" id="KQ965733">
    <property type="protein sequence ID" value="KXS21433.1"/>
    <property type="molecule type" value="Genomic_DNA"/>
</dbReference>
<dbReference type="STRING" id="1344416.A0A139AXY6"/>
<keyword evidence="10" id="KW-1015">Disulfide bond</keyword>
<dbReference type="PANTHER" id="PTHR11705:SF143">
    <property type="entry name" value="SLL0236 PROTEIN"/>
    <property type="match status" value="1"/>
</dbReference>
<reference evidence="15 16" key="1">
    <citation type="journal article" date="2015" name="Genome Biol. Evol.">
        <title>Phylogenomic analyses indicate that early fungi evolved digesting cell walls of algal ancestors of land plants.</title>
        <authorList>
            <person name="Chang Y."/>
            <person name="Wang S."/>
            <person name="Sekimoto S."/>
            <person name="Aerts A.L."/>
            <person name="Choi C."/>
            <person name="Clum A."/>
            <person name="LaButti K.M."/>
            <person name="Lindquist E.A."/>
            <person name="Yee Ngan C."/>
            <person name="Ohm R.A."/>
            <person name="Salamov A.A."/>
            <person name="Grigoriev I.V."/>
            <person name="Spatafora J.W."/>
            <person name="Berbee M.L."/>
        </authorList>
    </citation>
    <scope>NUCLEOTIDE SEQUENCE [LARGE SCALE GENOMIC DNA]</scope>
    <source>
        <strain evidence="15 16">JEL478</strain>
    </source>
</reference>
<evidence type="ECO:0000256" key="5">
    <source>
        <dbReference type="ARBA" id="ARBA00022723"/>
    </source>
</evidence>
<dbReference type="InterPro" id="IPR036990">
    <property type="entry name" value="M14A-like_propep"/>
</dbReference>
<protein>
    <recommendedName>
        <fullName evidence="14">Peptidase M14 domain-containing protein</fullName>
    </recommendedName>
</protein>
<keyword evidence="5" id="KW-0479">Metal-binding</keyword>
<feature type="chain" id="PRO_5007296510" description="Peptidase M14 domain-containing protein" evidence="13">
    <location>
        <begin position="26"/>
        <end position="532"/>
    </location>
</feature>
<dbReference type="PROSITE" id="PS52035">
    <property type="entry name" value="PEPTIDASE_M14"/>
    <property type="match status" value="1"/>
</dbReference>
<dbReference type="FunFam" id="3.40.630.10:FF:000084">
    <property type="entry name" value="Carboxypeptidase B2"/>
    <property type="match status" value="1"/>
</dbReference>
<feature type="domain" description="Peptidase M14" evidence="14">
    <location>
        <begin position="200"/>
        <end position="524"/>
    </location>
</feature>
<evidence type="ECO:0000256" key="12">
    <source>
        <dbReference type="SAM" id="MobiDB-lite"/>
    </source>
</evidence>
<evidence type="ECO:0000256" key="11">
    <source>
        <dbReference type="PROSITE-ProRule" id="PRU01379"/>
    </source>
</evidence>
<dbReference type="SMART" id="SM00631">
    <property type="entry name" value="Zn_pept"/>
    <property type="match status" value="1"/>
</dbReference>
<dbReference type="SUPFAM" id="SSF53187">
    <property type="entry name" value="Zn-dependent exopeptidases"/>
    <property type="match status" value="1"/>
</dbReference>
<comment type="cofactor">
    <cofactor evidence="1">
        <name>Zn(2+)</name>
        <dbReference type="ChEBI" id="CHEBI:29105"/>
    </cofactor>
</comment>
<dbReference type="Pfam" id="PF00246">
    <property type="entry name" value="Peptidase_M14"/>
    <property type="match status" value="1"/>
</dbReference>
<comment type="similarity">
    <text evidence="2 11">Belongs to the peptidase M14 family.</text>
</comment>
<dbReference type="Proteomes" id="UP000070544">
    <property type="component" value="Unassembled WGS sequence"/>
</dbReference>
<evidence type="ECO:0000256" key="10">
    <source>
        <dbReference type="ARBA" id="ARBA00023157"/>
    </source>
</evidence>
<feature type="region of interest" description="Disordered" evidence="12">
    <location>
        <begin position="28"/>
        <end position="62"/>
    </location>
</feature>
<gene>
    <name evidence="15" type="ORF">M427DRAFT_40957</name>
</gene>
<dbReference type="OrthoDB" id="3626597at2759"/>
<evidence type="ECO:0000256" key="3">
    <source>
        <dbReference type="ARBA" id="ARBA00022645"/>
    </source>
</evidence>
<keyword evidence="16" id="KW-1185">Reference proteome</keyword>
<evidence type="ECO:0000313" key="15">
    <source>
        <dbReference type="EMBL" id="KXS21433.1"/>
    </source>
</evidence>
<evidence type="ECO:0000256" key="1">
    <source>
        <dbReference type="ARBA" id="ARBA00001947"/>
    </source>
</evidence>
<sequence>MVNRIARLPLAVLFLTLLLLSGADARPRVHHADKPHPQPDNPDGPFLADFPPGDPRIPSSHARDFSAGRVRFDGEKLVRLTLRPHDDAEELRDLRDGLVFYLESALALDVWGVHRTDEGGFAVDFRCSDEQLRTVADTLGVEADKRVEMEVVNPDIQEAIDRENVRLLKAHVEKVKGMAKKPGKKPPPANPSNPSAWFKEYHPYPEILSFFSNLAAEHPSLATFTPSIGKTYEGRDIAAITISAVPAEARDALKVKQIWWQGMIHAREWISGATVQFLAHKLLTAHADESDPDHTWAVKVLNESEFTIIPTVNPDGYEYTWSRDRMWRKNRRPVTGSSAYGVDLNRNYPDGWGTGGASKNPYSEAYQGPSPLSEPEVKVLTSYFLSHMKRAVLAIDFHSYSQLVLRPLGYSSYPAPHDAKLKAVGDAARDAIRATSGKKYVSEREIDLYAASGTAEDWFYSVDVGKKTTEDRGGNGRVYGFTIELRPSANEGGWGGDGFILPPESIIPVGEEIWAAMKAVVPKVLDDPLVNK</sequence>
<keyword evidence="6 13" id="KW-0732">Signal</keyword>
<dbReference type="PRINTS" id="PR00765">
    <property type="entry name" value="CRBOXYPTASEA"/>
</dbReference>
<dbReference type="GO" id="GO:0008270">
    <property type="term" value="F:zinc ion binding"/>
    <property type="evidence" value="ECO:0007669"/>
    <property type="project" value="InterPro"/>
</dbReference>
<evidence type="ECO:0000256" key="7">
    <source>
        <dbReference type="ARBA" id="ARBA00022801"/>
    </source>
</evidence>
<evidence type="ECO:0000256" key="9">
    <source>
        <dbReference type="ARBA" id="ARBA00023049"/>
    </source>
</evidence>
<dbReference type="OMA" id="REWIGHA"/>
<keyword evidence="3" id="KW-0121">Carboxypeptidase</keyword>
<dbReference type="GO" id="GO:0006508">
    <property type="term" value="P:proteolysis"/>
    <property type="evidence" value="ECO:0007669"/>
    <property type="project" value="UniProtKB-KW"/>
</dbReference>
<organism evidence="15 16">
    <name type="scientific">Gonapodya prolifera (strain JEL478)</name>
    <name type="common">Monoblepharis prolifera</name>
    <dbReference type="NCBI Taxonomy" id="1344416"/>
    <lineage>
        <taxon>Eukaryota</taxon>
        <taxon>Fungi</taxon>
        <taxon>Fungi incertae sedis</taxon>
        <taxon>Chytridiomycota</taxon>
        <taxon>Chytridiomycota incertae sedis</taxon>
        <taxon>Monoblepharidomycetes</taxon>
        <taxon>Monoblepharidales</taxon>
        <taxon>Gonapodyaceae</taxon>
        <taxon>Gonapodya</taxon>
    </lineage>
</organism>
<dbReference type="Gene3D" id="3.40.630.10">
    <property type="entry name" value="Zn peptidases"/>
    <property type="match status" value="1"/>
</dbReference>
<evidence type="ECO:0000256" key="6">
    <source>
        <dbReference type="ARBA" id="ARBA00022729"/>
    </source>
</evidence>
<accession>A0A139AXY6</accession>
<evidence type="ECO:0000259" key="14">
    <source>
        <dbReference type="PROSITE" id="PS52035"/>
    </source>
</evidence>